<name>A0AAI9V5V7_9PEZI</name>
<evidence type="ECO:0000256" key="1">
    <source>
        <dbReference type="SAM" id="MobiDB-lite"/>
    </source>
</evidence>
<accession>A0AAI9V5V7</accession>
<sequence>MHAIGIGPPHHLEPPLHHFGRVNPRLCSKYIARLYLHAAHKGLPQTASSNSANQAEGHIITQGQSSSPSLERCTLSCTGITLRDGVRMARSRFLPEMATGSRFPSYFKVSLIMFLANLFSSSNPKLSLC</sequence>
<protein>
    <submittedName>
        <fullName evidence="2">Uncharacterized protein</fullName>
    </submittedName>
</protein>
<evidence type="ECO:0000313" key="2">
    <source>
        <dbReference type="EMBL" id="KAK1471856.1"/>
    </source>
</evidence>
<dbReference type="Proteomes" id="UP001239213">
    <property type="component" value="Unassembled WGS sequence"/>
</dbReference>
<organism evidence="2 3">
    <name type="scientific">Colletotrichum cuscutae</name>
    <dbReference type="NCBI Taxonomy" id="1209917"/>
    <lineage>
        <taxon>Eukaryota</taxon>
        <taxon>Fungi</taxon>
        <taxon>Dikarya</taxon>
        <taxon>Ascomycota</taxon>
        <taxon>Pezizomycotina</taxon>
        <taxon>Sordariomycetes</taxon>
        <taxon>Hypocreomycetidae</taxon>
        <taxon>Glomerellales</taxon>
        <taxon>Glomerellaceae</taxon>
        <taxon>Colletotrichum</taxon>
        <taxon>Colletotrichum acutatum species complex</taxon>
    </lineage>
</organism>
<reference evidence="2" key="1">
    <citation type="submission" date="2016-11" db="EMBL/GenBank/DDBJ databases">
        <title>The genome sequence of Colletotrichum cuscutae.</title>
        <authorList>
            <person name="Baroncelli R."/>
        </authorList>
    </citation>
    <scope>NUCLEOTIDE SEQUENCE</scope>
    <source>
        <strain evidence="2">IMI 304802</strain>
    </source>
</reference>
<proteinExistence type="predicted"/>
<feature type="region of interest" description="Disordered" evidence="1">
    <location>
        <begin position="46"/>
        <end position="65"/>
    </location>
</feature>
<dbReference type="AlphaFoldDB" id="A0AAI9V5V7"/>
<comment type="caution">
    <text evidence="2">The sequence shown here is derived from an EMBL/GenBank/DDBJ whole genome shotgun (WGS) entry which is preliminary data.</text>
</comment>
<keyword evidence="3" id="KW-1185">Reference proteome</keyword>
<evidence type="ECO:0000313" key="3">
    <source>
        <dbReference type="Proteomes" id="UP001239213"/>
    </source>
</evidence>
<gene>
    <name evidence="2" type="ORF">CCUS01_17324</name>
</gene>
<dbReference type="EMBL" id="MPDP01000191">
    <property type="protein sequence ID" value="KAK1471856.1"/>
    <property type="molecule type" value="Genomic_DNA"/>
</dbReference>